<dbReference type="GO" id="GO:0008270">
    <property type="term" value="F:zinc ion binding"/>
    <property type="evidence" value="ECO:0007669"/>
    <property type="project" value="UniProtKB-KW"/>
</dbReference>
<evidence type="ECO:0000256" key="2">
    <source>
        <dbReference type="ARBA" id="ARBA00022771"/>
    </source>
</evidence>
<dbReference type="SUPFAM" id="SSF57783">
    <property type="entry name" value="Zinc beta-ribbon"/>
    <property type="match status" value="1"/>
</dbReference>
<keyword evidence="6" id="KW-1185">Reference proteome</keyword>
<dbReference type="Gene3D" id="3.90.580.10">
    <property type="entry name" value="Zinc finger, CHC2-type domain"/>
    <property type="match status" value="1"/>
</dbReference>
<dbReference type="PANTHER" id="PTHR30313">
    <property type="entry name" value="DNA PRIMASE"/>
    <property type="match status" value="1"/>
</dbReference>
<keyword evidence="2" id="KW-0863">Zinc-finger</keyword>
<evidence type="ECO:0000259" key="4">
    <source>
        <dbReference type="SMART" id="SM00400"/>
    </source>
</evidence>
<dbReference type="SMART" id="SM00400">
    <property type="entry name" value="ZnF_CHCC"/>
    <property type="match status" value="1"/>
</dbReference>
<dbReference type="Pfam" id="PF01807">
    <property type="entry name" value="Zn_ribbon_DnaG"/>
    <property type="match status" value="1"/>
</dbReference>
<dbReference type="EMBL" id="RCZD01000008">
    <property type="protein sequence ID" value="TPG59914.1"/>
    <property type="molecule type" value="Genomic_DNA"/>
</dbReference>
<proteinExistence type="predicted"/>
<dbReference type="GO" id="GO:0006269">
    <property type="term" value="P:DNA replication, synthesis of primer"/>
    <property type="evidence" value="ECO:0007669"/>
    <property type="project" value="TreeGrafter"/>
</dbReference>
<evidence type="ECO:0000313" key="6">
    <source>
        <dbReference type="Proteomes" id="UP000317663"/>
    </source>
</evidence>
<dbReference type="InterPro" id="IPR050219">
    <property type="entry name" value="DnaG_primase"/>
</dbReference>
<accession>A0A502GDH3</accession>
<organism evidence="5 6">
    <name type="scientific">Ewingella americana</name>
    <dbReference type="NCBI Taxonomy" id="41202"/>
    <lineage>
        <taxon>Bacteria</taxon>
        <taxon>Pseudomonadati</taxon>
        <taxon>Pseudomonadota</taxon>
        <taxon>Gammaproteobacteria</taxon>
        <taxon>Enterobacterales</taxon>
        <taxon>Yersiniaceae</taxon>
        <taxon>Ewingella</taxon>
    </lineage>
</organism>
<dbReference type="PANTHER" id="PTHR30313:SF2">
    <property type="entry name" value="DNA PRIMASE"/>
    <property type="match status" value="1"/>
</dbReference>
<protein>
    <recommendedName>
        <fullName evidence="4">Zinc finger CHC2-type domain-containing protein</fullName>
    </recommendedName>
</protein>
<evidence type="ECO:0000256" key="1">
    <source>
        <dbReference type="ARBA" id="ARBA00022723"/>
    </source>
</evidence>
<dbReference type="CDD" id="cd03364">
    <property type="entry name" value="TOPRIM_DnaG_primases"/>
    <property type="match status" value="1"/>
</dbReference>
<comment type="caution">
    <text evidence="5">The sequence shown here is derived from an EMBL/GenBank/DDBJ whole genome shotgun (WGS) entry which is preliminary data.</text>
</comment>
<gene>
    <name evidence="5" type="ORF">EAH77_15215</name>
</gene>
<dbReference type="Gene3D" id="3.40.1360.10">
    <property type="match status" value="1"/>
</dbReference>
<evidence type="ECO:0000256" key="3">
    <source>
        <dbReference type="ARBA" id="ARBA00022833"/>
    </source>
</evidence>
<keyword evidence="1" id="KW-0479">Metal-binding</keyword>
<dbReference type="InterPro" id="IPR002694">
    <property type="entry name" value="Znf_CHC2"/>
</dbReference>
<dbReference type="OrthoDB" id="9803773at2"/>
<name>A0A502GDH3_9GAMM</name>
<sequence>MSQVLTDLHFAGYSEGSTGSKKLVSNKSHAVICCMFHNEKTPSLSINLQGTYYKCFGCGASGPYRDLQQIMLPDLYSKNGEGVNKARAHSLNMVSSANTLRNLTTNSQSAHKLMEGMGRLREFESNQNIMVPWDNEWRGLSDKYLNLLGSRIWTSRELEVNGDELIDVQRAYFPFKHPRYDFTIGYAARNLQDDIYPMQPKYRNSTLIGTKEILYMMNIIPPKCPIVIVEGAMDAAKLCYHSIPAVGSLGTNQWDSFKSRLILSKRPTLVLAMGDGDEAGQKFNYKLGQELQPYLGDKFRHFELRDGLDPGAFNDEHINHVWQVINDLTDGRLMELSKNGTENFLFKNPEQVQQAILGTE</sequence>
<dbReference type="Proteomes" id="UP000317663">
    <property type="component" value="Unassembled WGS sequence"/>
</dbReference>
<feature type="domain" description="Zinc finger CHC2-type" evidence="4">
    <location>
        <begin position="30"/>
        <end position="87"/>
    </location>
</feature>
<dbReference type="RefSeq" id="WP_140473642.1">
    <property type="nucleotide sequence ID" value="NZ_RCZD01000008.1"/>
</dbReference>
<dbReference type="GO" id="GO:0003899">
    <property type="term" value="F:DNA-directed RNA polymerase activity"/>
    <property type="evidence" value="ECO:0007669"/>
    <property type="project" value="InterPro"/>
</dbReference>
<dbReference type="AlphaFoldDB" id="A0A502GDH3"/>
<dbReference type="GO" id="GO:0005737">
    <property type="term" value="C:cytoplasm"/>
    <property type="evidence" value="ECO:0007669"/>
    <property type="project" value="TreeGrafter"/>
</dbReference>
<dbReference type="GO" id="GO:0003677">
    <property type="term" value="F:DNA binding"/>
    <property type="evidence" value="ECO:0007669"/>
    <property type="project" value="InterPro"/>
</dbReference>
<keyword evidence="3" id="KW-0862">Zinc</keyword>
<dbReference type="InterPro" id="IPR034151">
    <property type="entry name" value="TOPRIM_DnaG_bac"/>
</dbReference>
<dbReference type="InterPro" id="IPR036977">
    <property type="entry name" value="DNA_primase_Znf_CHC2"/>
</dbReference>
<reference evidence="5 6" key="1">
    <citation type="journal article" date="2019" name="Environ. Microbiol.">
        <title>Species interactions and distinct microbial communities in high Arctic permafrost affected cryosols are associated with the CH4 and CO2 gas fluxes.</title>
        <authorList>
            <person name="Altshuler I."/>
            <person name="Hamel J."/>
            <person name="Turney S."/>
            <person name="Magnuson E."/>
            <person name="Levesque R."/>
            <person name="Greer C."/>
            <person name="Whyte L.G."/>
        </authorList>
    </citation>
    <scope>NUCLEOTIDE SEQUENCE [LARGE SCALE GENOMIC DNA]</scope>
    <source>
        <strain evidence="5 6">E4</strain>
    </source>
</reference>
<evidence type="ECO:0000313" key="5">
    <source>
        <dbReference type="EMBL" id="TPG59914.1"/>
    </source>
</evidence>
<dbReference type="SUPFAM" id="SSF56731">
    <property type="entry name" value="DNA primase core"/>
    <property type="match status" value="1"/>
</dbReference>